<dbReference type="PROSITE" id="PS51257">
    <property type="entry name" value="PROKAR_LIPOPROTEIN"/>
    <property type="match status" value="1"/>
</dbReference>
<dbReference type="PANTHER" id="PTHR40274:SF3">
    <property type="entry name" value="VIRGINIAMYCIN B LYASE"/>
    <property type="match status" value="1"/>
</dbReference>
<dbReference type="EMBL" id="LR633967">
    <property type="protein sequence ID" value="VUX56115.1"/>
    <property type="molecule type" value="Genomic_DNA"/>
</dbReference>
<dbReference type="GO" id="GO:0016829">
    <property type="term" value="F:lyase activity"/>
    <property type="evidence" value="ECO:0007669"/>
    <property type="project" value="UniProtKB-KW"/>
</dbReference>
<dbReference type="InterPro" id="IPR051344">
    <property type="entry name" value="Vgb"/>
</dbReference>
<keyword evidence="1" id="KW-0732">Signal</keyword>
<dbReference type="PANTHER" id="PTHR40274">
    <property type="entry name" value="VIRGINIAMYCIN B LYASE"/>
    <property type="match status" value="1"/>
</dbReference>
<gene>
    <name evidence="2" type="ORF">JTBM06_V1_300005</name>
</gene>
<feature type="signal peptide" evidence="1">
    <location>
        <begin position="1"/>
        <end position="22"/>
    </location>
</feature>
<evidence type="ECO:0000256" key="1">
    <source>
        <dbReference type="SAM" id="SignalP"/>
    </source>
</evidence>
<proteinExistence type="predicted"/>
<name>A0A7D9D374_9GAMM</name>
<dbReference type="InterPro" id="IPR015943">
    <property type="entry name" value="WD40/YVTN_repeat-like_dom_sf"/>
</dbReference>
<sequence length="332" mass="36912">MRALPSFITGLIAVSASCLALADSIEIREWQVPYEQSRPRDPFAESATSVWFVGQRSGYLAHLDAKTGEFTQVELKHGSGPHNLIVSSDGIVWYAGNLNRLIGRYDPATKEIEEIMMPNKAARDPHTLIFDKSEENIWFTVQGGNMMGRLNIESRKVDLIQSRTPMSRPYGIKQAPDGSIWVVLFGSNKLAHIDPETLEHDEIELPRAAARPRRLEVLDDGRVWYVDYAKGMLGVYDPATEDFTEWQMPQGRGARPYGMAADASGNLWVAASGVQPNVLVGFNTRTETFFGATEIQSGGGTIRHMHYHEPSGAVWFGTDTNYVGRAIVEPDK</sequence>
<dbReference type="Gene3D" id="2.130.10.10">
    <property type="entry name" value="YVTN repeat-like/Quinoprotein amine dehydrogenase"/>
    <property type="match status" value="1"/>
</dbReference>
<reference evidence="2" key="1">
    <citation type="submission" date="2019-07" db="EMBL/GenBank/DDBJ databases">
        <authorList>
            <person name="Weber M."/>
            <person name="Kostadinov I."/>
            <person name="Kostadinov D I."/>
        </authorList>
    </citation>
    <scope>NUCLEOTIDE SEQUENCE</scope>
    <source>
        <strain evidence="2">Gfbio:sag-sample-m06:053724c1-46a9-4a36-b237-ea2bf867836b</strain>
    </source>
</reference>
<dbReference type="Pfam" id="PF24684">
    <property type="entry name" value="Vgb_lyase"/>
    <property type="match status" value="1"/>
</dbReference>
<evidence type="ECO:0000313" key="2">
    <source>
        <dbReference type="EMBL" id="VUX56115.1"/>
    </source>
</evidence>
<protein>
    <submittedName>
        <fullName evidence="2">Streptogramin lyase</fullName>
    </submittedName>
</protein>
<organism evidence="2">
    <name type="scientific">uncultured Woeseiaceae bacterium</name>
    <dbReference type="NCBI Taxonomy" id="1983305"/>
    <lineage>
        <taxon>Bacteria</taxon>
        <taxon>Pseudomonadati</taxon>
        <taxon>Pseudomonadota</taxon>
        <taxon>Gammaproteobacteria</taxon>
        <taxon>Woeseiales</taxon>
        <taxon>Woeseiaceae</taxon>
        <taxon>environmental samples</taxon>
    </lineage>
</organism>
<dbReference type="AlphaFoldDB" id="A0A7D9D374"/>
<feature type="chain" id="PRO_5027931655" evidence="1">
    <location>
        <begin position="23"/>
        <end position="332"/>
    </location>
</feature>
<dbReference type="SUPFAM" id="SSF101898">
    <property type="entry name" value="NHL repeat"/>
    <property type="match status" value="1"/>
</dbReference>
<accession>A0A7D9D374</accession>
<keyword evidence="2" id="KW-0456">Lyase</keyword>